<dbReference type="AlphaFoldDB" id="A0A2W6MX41"/>
<feature type="transmembrane region" description="Helical" evidence="1">
    <location>
        <begin position="268"/>
        <end position="286"/>
    </location>
</feature>
<sequence length="294" mass="35393">MNNLNYEIKIIKNFCKDKFEKTNTTDDFSFFHKLLSQNLEIYTNKQDNTFKKDTFWIYKIFDIQILCIKKEYQTSYIPSTYCSFYKPTTNYKAIYTNQNMSNDDFSEALRGSSTLKINEDNCYDNDDIKVVFYEKGFLFQNKYDKSQKSKFEAIVGLFILSLAYREKIEHFLEQTSNAIDNNHKEIINIKKDIYTFNLKYFFNNPIHYNHQQKYTIWSILFKYYKISEKHQEVKTQIENLVDLLYTEQKEKQEMETIAKEEKRKKIEFIFIILGFIITLASLISTYKDLGELLK</sequence>
<keyword evidence="3" id="KW-1185">Reference proteome</keyword>
<organism evidence="2 3">
    <name type="scientific">Helicobacter valdiviensis</name>
    <dbReference type="NCBI Taxonomy" id="1458358"/>
    <lineage>
        <taxon>Bacteria</taxon>
        <taxon>Pseudomonadati</taxon>
        <taxon>Campylobacterota</taxon>
        <taxon>Epsilonproteobacteria</taxon>
        <taxon>Campylobacterales</taxon>
        <taxon>Helicobacteraceae</taxon>
        <taxon>Helicobacter</taxon>
    </lineage>
</organism>
<evidence type="ECO:0000313" key="3">
    <source>
        <dbReference type="Proteomes" id="UP000249746"/>
    </source>
</evidence>
<keyword evidence="1" id="KW-0472">Membrane</keyword>
<dbReference type="EMBL" id="NBIU01000002">
    <property type="protein sequence ID" value="PZT48977.1"/>
    <property type="molecule type" value="Genomic_DNA"/>
</dbReference>
<name>A0A2W6MX41_9HELI</name>
<evidence type="ECO:0000313" key="2">
    <source>
        <dbReference type="EMBL" id="PZT48977.1"/>
    </source>
</evidence>
<reference evidence="2 3" key="1">
    <citation type="submission" date="2017-03" db="EMBL/GenBank/DDBJ databases">
        <title>Genomic and clinical evidence uncovers the enterohepatic species Helicobacter valdiviensis as a potential human intestinal pathogen.</title>
        <authorList>
            <person name="Fresia P."/>
            <person name="Jara R."/>
            <person name="Sierra R."/>
            <person name="Ferres I."/>
            <person name="Greif G."/>
            <person name="Iraola G."/>
            <person name="Collado L."/>
        </authorList>
    </citation>
    <scope>NUCLEOTIDE SEQUENCE [LARGE SCALE GENOMIC DNA]</scope>
    <source>
        <strain evidence="2 3">WBE14</strain>
    </source>
</reference>
<keyword evidence="1" id="KW-1133">Transmembrane helix</keyword>
<dbReference type="Proteomes" id="UP000249746">
    <property type="component" value="Unassembled WGS sequence"/>
</dbReference>
<protein>
    <submittedName>
        <fullName evidence="2">Uncharacterized protein</fullName>
    </submittedName>
</protein>
<dbReference type="RefSeq" id="WP_111229035.1">
    <property type="nucleotide sequence ID" value="NZ_NBIU01000002.1"/>
</dbReference>
<accession>A0A2W6MX41</accession>
<gene>
    <name evidence="2" type="ORF">B6S12_01395</name>
</gene>
<keyword evidence="1" id="KW-0812">Transmembrane</keyword>
<evidence type="ECO:0000256" key="1">
    <source>
        <dbReference type="SAM" id="Phobius"/>
    </source>
</evidence>
<comment type="caution">
    <text evidence="2">The sequence shown here is derived from an EMBL/GenBank/DDBJ whole genome shotgun (WGS) entry which is preliminary data.</text>
</comment>
<proteinExistence type="predicted"/>
<dbReference type="OrthoDB" id="5362894at2"/>